<accession>A0A831WPJ3</accession>
<keyword evidence="8" id="KW-0187">Copper transport</keyword>
<dbReference type="PROSITE" id="PS01229">
    <property type="entry name" value="COF_2"/>
    <property type="match status" value="1"/>
</dbReference>
<dbReference type="SFLD" id="SFLDS00003">
    <property type="entry name" value="Haloacid_Dehalogenase"/>
    <property type="match status" value="1"/>
</dbReference>
<feature type="transmembrane region" description="Helical" evidence="16">
    <location>
        <begin position="202"/>
        <end position="220"/>
    </location>
</feature>
<evidence type="ECO:0000256" key="12">
    <source>
        <dbReference type="ARBA" id="ARBA00022989"/>
    </source>
</evidence>
<sequence length="827" mass="88957">MKESVVTVKGMHCAACSSRIERVLGGMNGVQKAVVNLATETMVLAWDESVITFDNIARRVQELGFELVPPEESEPAHLDLAIQGMSCSSCSSRIEHVLSGTEGVLKASINLADESGHIEYRPDIITPRNIRDRIRQLGFEARQVSETENIAAKKREDTRARLATMKKHLLFVMVLAIPLFLISMGEMAGLPLAGIISPQHHPANFALVQFVLVLGIMFLGRRFYIDGFSSLARLAPNMDSLIAVGTGSAFVYSTWSMIEIFLGIDPQMKAMDLYFESAGVIIALVSLGKYMESRSKSHTSDAITNLMQLKPDKATLLSGQENNLKQEVVDVEDIEVGDLLLIRPGERIPVDGRIAKGNIVVDESMLTGEPLPVNRSEGDRVVGGTLNKSGVIHLRAEQVGNNTILARIVRMVQDAQGSKAPIATLADRVSLYFVPAVMCIALLTGLAWSLAGEAALSTALRYFIAVLVIACPCAMGLATPTSIMVGTGRGAQLGVLFKNGEVLQRSEEIDTVVFDKTGTLTHGTPVLTDWMPVGDHHDERELLQLAASAEQNSEHALAEAVVDYAKKQRVELIQPESFTAVQGKGIEAQVDNRSILIGNRQLFREHGIDTAGMDDVVTSLSESGKTVMYIGVHEKLVALVAVADTLKPEARATVERLRAMKLRIVMLTGDQEASARAIARQAGIDEVISGVLPDNKGFVIQQLQNSGSKTAMVGDGINDAPALAMADVGIAMGIGTDIAIESGDIVIMRGNLDGIVTALALSKATMTNIRQNLFWAFIYNLVGIPVAAGLLTLFGGPSLNPMIAGGAMAMSSVSVVSNALRLRFFRK</sequence>
<evidence type="ECO:0000256" key="15">
    <source>
        <dbReference type="ARBA" id="ARBA00023136"/>
    </source>
</evidence>
<keyword evidence="15 16" id="KW-0472">Membrane</keyword>
<keyword evidence="18" id="KW-0378">Hydrolase</keyword>
<dbReference type="NCBIfam" id="TIGR01494">
    <property type="entry name" value="ATPase_P-type"/>
    <property type="match status" value="1"/>
</dbReference>
<reference evidence="18" key="1">
    <citation type="journal article" date="2020" name="mSystems">
        <title>Genome- and Community-Level Interaction Insights into Carbon Utilization and Element Cycling Functions of Hydrothermarchaeota in Hydrothermal Sediment.</title>
        <authorList>
            <person name="Zhou Z."/>
            <person name="Liu Y."/>
            <person name="Xu W."/>
            <person name="Pan J."/>
            <person name="Luo Z.H."/>
            <person name="Li M."/>
        </authorList>
    </citation>
    <scope>NUCLEOTIDE SEQUENCE [LARGE SCALE GENOMIC DNA]</scope>
    <source>
        <strain evidence="18">SpSt-1181</strain>
    </source>
</reference>
<keyword evidence="11" id="KW-1278">Translocase</keyword>
<proteinExistence type="inferred from homology"/>
<dbReference type="NCBIfam" id="TIGR01511">
    <property type="entry name" value="ATPase-IB1_Cu"/>
    <property type="match status" value="1"/>
</dbReference>
<dbReference type="AlphaFoldDB" id="A0A831WPJ3"/>
<dbReference type="SUPFAM" id="SSF55008">
    <property type="entry name" value="HMA, heavy metal-associated domain"/>
    <property type="match status" value="2"/>
</dbReference>
<dbReference type="GO" id="GO:0005886">
    <property type="term" value="C:plasma membrane"/>
    <property type="evidence" value="ECO:0007669"/>
    <property type="project" value="UniProtKB-SubCell"/>
</dbReference>
<dbReference type="InterPro" id="IPR036163">
    <property type="entry name" value="HMA_dom_sf"/>
</dbReference>
<dbReference type="SUPFAM" id="SSF81665">
    <property type="entry name" value="Calcium ATPase, transmembrane domain M"/>
    <property type="match status" value="1"/>
</dbReference>
<dbReference type="PROSITE" id="PS00154">
    <property type="entry name" value="ATPASE_E1_E2"/>
    <property type="match status" value="1"/>
</dbReference>
<dbReference type="CDD" id="cd02094">
    <property type="entry name" value="P-type_ATPase_Cu-like"/>
    <property type="match status" value="1"/>
</dbReference>
<name>A0A831WPJ3_PROAE</name>
<comment type="caution">
    <text evidence="18">The sequence shown here is derived from an EMBL/GenBank/DDBJ whole genome shotgun (WGS) entry which is preliminary data.</text>
</comment>
<evidence type="ECO:0000256" key="1">
    <source>
        <dbReference type="ARBA" id="ARBA00004127"/>
    </source>
</evidence>
<dbReference type="InterPro" id="IPR017969">
    <property type="entry name" value="Heavy-metal-associated_CS"/>
</dbReference>
<dbReference type="InterPro" id="IPR023298">
    <property type="entry name" value="ATPase_P-typ_TM_dom_sf"/>
</dbReference>
<dbReference type="GO" id="GO:0043682">
    <property type="term" value="F:P-type divalent copper transporter activity"/>
    <property type="evidence" value="ECO:0007669"/>
    <property type="project" value="TreeGrafter"/>
</dbReference>
<evidence type="ECO:0000313" key="18">
    <source>
        <dbReference type="EMBL" id="HED31598.1"/>
    </source>
</evidence>
<comment type="subcellular location">
    <subcellularLocation>
        <location evidence="16">Cell membrane</location>
    </subcellularLocation>
    <subcellularLocation>
        <location evidence="1">Endomembrane system</location>
        <topology evidence="1">Multi-pass membrane protein</topology>
    </subcellularLocation>
</comment>
<keyword evidence="6" id="KW-0677">Repeat</keyword>
<evidence type="ECO:0000256" key="9">
    <source>
        <dbReference type="ARBA" id="ARBA00022840"/>
    </source>
</evidence>
<dbReference type="PROSITE" id="PS50846">
    <property type="entry name" value="HMA_2"/>
    <property type="match status" value="2"/>
</dbReference>
<dbReference type="GO" id="GO:0012505">
    <property type="term" value="C:endomembrane system"/>
    <property type="evidence" value="ECO:0007669"/>
    <property type="project" value="UniProtKB-SubCell"/>
</dbReference>
<dbReference type="SFLD" id="SFLDG00002">
    <property type="entry name" value="C1.7:_P-type_atpase_like"/>
    <property type="match status" value="1"/>
</dbReference>
<dbReference type="NCBIfam" id="TIGR01512">
    <property type="entry name" value="ATPase-IB2_Cd"/>
    <property type="match status" value="1"/>
</dbReference>
<evidence type="ECO:0000256" key="8">
    <source>
        <dbReference type="ARBA" id="ARBA00022796"/>
    </source>
</evidence>
<dbReference type="FunFam" id="2.70.150.10:FF:000002">
    <property type="entry name" value="Copper-transporting ATPase 1, putative"/>
    <property type="match status" value="1"/>
</dbReference>
<feature type="domain" description="HMA" evidence="17">
    <location>
        <begin position="2"/>
        <end position="68"/>
    </location>
</feature>
<keyword evidence="13" id="KW-0186">Copper</keyword>
<keyword evidence="14" id="KW-0406">Ion transport</keyword>
<dbReference type="NCBIfam" id="TIGR00003">
    <property type="entry name" value="copper ion binding protein"/>
    <property type="match status" value="1"/>
</dbReference>
<evidence type="ECO:0000259" key="17">
    <source>
        <dbReference type="PROSITE" id="PS50846"/>
    </source>
</evidence>
<gene>
    <name evidence="18" type="primary">cadA</name>
    <name evidence="18" type="ORF">ENN50_07965</name>
</gene>
<feature type="transmembrane region" description="Helical" evidence="16">
    <location>
        <begin position="241"/>
        <end position="261"/>
    </location>
</feature>
<dbReference type="InterPro" id="IPR008250">
    <property type="entry name" value="ATPase_P-typ_transduc_dom_A_sf"/>
</dbReference>
<dbReference type="SUPFAM" id="SSF56784">
    <property type="entry name" value="HAD-like"/>
    <property type="match status" value="1"/>
</dbReference>
<dbReference type="InterPro" id="IPR036412">
    <property type="entry name" value="HAD-like_sf"/>
</dbReference>
<dbReference type="PANTHER" id="PTHR43520">
    <property type="entry name" value="ATP7, ISOFORM B"/>
    <property type="match status" value="1"/>
</dbReference>
<dbReference type="GO" id="GO:0055070">
    <property type="term" value="P:copper ion homeostasis"/>
    <property type="evidence" value="ECO:0007669"/>
    <property type="project" value="TreeGrafter"/>
</dbReference>
<feature type="transmembrane region" description="Helical" evidence="16">
    <location>
        <begin position="802"/>
        <end position="820"/>
    </location>
</feature>
<keyword evidence="4 16" id="KW-0812">Transmembrane</keyword>
<keyword evidence="5 16" id="KW-0479">Metal-binding</keyword>
<keyword evidence="10" id="KW-0460">Magnesium</keyword>
<dbReference type="SUPFAM" id="SSF81653">
    <property type="entry name" value="Calcium ATPase, transduction domain A"/>
    <property type="match status" value="1"/>
</dbReference>
<evidence type="ECO:0000256" key="14">
    <source>
        <dbReference type="ARBA" id="ARBA00023065"/>
    </source>
</evidence>
<dbReference type="InterPro" id="IPR023214">
    <property type="entry name" value="HAD_sf"/>
</dbReference>
<dbReference type="Gene3D" id="2.70.150.10">
    <property type="entry name" value="Calcium-transporting ATPase, cytoplasmic transduction domain A"/>
    <property type="match status" value="1"/>
</dbReference>
<dbReference type="InterPro" id="IPR023299">
    <property type="entry name" value="ATPase_P-typ_cyto_dom_N"/>
</dbReference>
<dbReference type="Pfam" id="PF00403">
    <property type="entry name" value="HMA"/>
    <property type="match status" value="2"/>
</dbReference>
<dbReference type="Proteomes" id="UP000886335">
    <property type="component" value="Unassembled WGS sequence"/>
</dbReference>
<keyword evidence="3" id="KW-0813">Transport</keyword>
<dbReference type="InterPro" id="IPR044492">
    <property type="entry name" value="P_typ_ATPase_HD_dom"/>
</dbReference>
<dbReference type="PRINTS" id="PR00119">
    <property type="entry name" value="CATATPASE"/>
</dbReference>
<evidence type="ECO:0000256" key="13">
    <source>
        <dbReference type="ARBA" id="ARBA00023008"/>
    </source>
</evidence>
<evidence type="ECO:0000256" key="4">
    <source>
        <dbReference type="ARBA" id="ARBA00022692"/>
    </source>
</evidence>
<evidence type="ECO:0000256" key="11">
    <source>
        <dbReference type="ARBA" id="ARBA00022967"/>
    </source>
</evidence>
<feature type="transmembrane region" description="Helical" evidence="16">
    <location>
        <begin position="429"/>
        <end position="448"/>
    </location>
</feature>
<dbReference type="PRINTS" id="PR00942">
    <property type="entry name" value="CUATPASEI"/>
</dbReference>
<dbReference type="InterPro" id="IPR018303">
    <property type="entry name" value="ATPase_P-typ_P_site"/>
</dbReference>
<dbReference type="GO" id="GO:0005524">
    <property type="term" value="F:ATP binding"/>
    <property type="evidence" value="ECO:0007669"/>
    <property type="project" value="UniProtKB-UniRule"/>
</dbReference>
<dbReference type="NCBIfam" id="TIGR01525">
    <property type="entry name" value="ATPase-IB_hvy"/>
    <property type="match status" value="1"/>
</dbReference>
<evidence type="ECO:0000256" key="2">
    <source>
        <dbReference type="ARBA" id="ARBA00006024"/>
    </source>
</evidence>
<keyword evidence="9 16" id="KW-0067">ATP-binding</keyword>
<evidence type="ECO:0000256" key="10">
    <source>
        <dbReference type="ARBA" id="ARBA00022842"/>
    </source>
</evidence>
<keyword evidence="12 16" id="KW-1133">Transmembrane helix</keyword>
<organism evidence="18">
    <name type="scientific">Prosthecochloris aestuarii</name>
    <dbReference type="NCBI Taxonomy" id="1102"/>
    <lineage>
        <taxon>Bacteria</taxon>
        <taxon>Pseudomonadati</taxon>
        <taxon>Chlorobiota</taxon>
        <taxon>Chlorobiia</taxon>
        <taxon>Chlorobiales</taxon>
        <taxon>Chlorobiaceae</taxon>
        <taxon>Prosthecochloris</taxon>
    </lineage>
</organism>
<dbReference type="PANTHER" id="PTHR43520:SF8">
    <property type="entry name" value="P-TYPE CU(+) TRANSPORTER"/>
    <property type="match status" value="1"/>
</dbReference>
<dbReference type="CDD" id="cd00371">
    <property type="entry name" value="HMA"/>
    <property type="match status" value="2"/>
</dbReference>
<feature type="transmembrane region" description="Helical" evidence="16">
    <location>
        <begin position="169"/>
        <end position="196"/>
    </location>
</feature>
<keyword evidence="16" id="KW-1003">Cell membrane</keyword>
<evidence type="ECO:0000256" key="5">
    <source>
        <dbReference type="ARBA" id="ARBA00022723"/>
    </source>
</evidence>
<dbReference type="Gene3D" id="3.40.50.1000">
    <property type="entry name" value="HAD superfamily/HAD-like"/>
    <property type="match status" value="1"/>
</dbReference>
<dbReference type="EC" id="3.6.3.3" evidence="18"/>
<protein>
    <submittedName>
        <fullName evidence="18">Cadmium-translocating P-type ATPase</fullName>
        <ecNumber evidence="18">3.6.3.3</ecNumber>
    </submittedName>
</protein>
<dbReference type="PROSITE" id="PS01047">
    <property type="entry name" value="HMA_1"/>
    <property type="match status" value="2"/>
</dbReference>
<dbReference type="InterPro" id="IPR006122">
    <property type="entry name" value="HMA_Cu_ion-bd"/>
</dbReference>
<feature type="transmembrane region" description="Helical" evidence="16">
    <location>
        <begin position="460"/>
        <end position="479"/>
    </location>
</feature>
<evidence type="ECO:0000256" key="16">
    <source>
        <dbReference type="RuleBase" id="RU362081"/>
    </source>
</evidence>
<dbReference type="GO" id="GO:0016887">
    <property type="term" value="F:ATP hydrolysis activity"/>
    <property type="evidence" value="ECO:0007669"/>
    <property type="project" value="InterPro"/>
</dbReference>
<dbReference type="InterPro" id="IPR006121">
    <property type="entry name" value="HMA_dom"/>
</dbReference>
<evidence type="ECO:0000256" key="6">
    <source>
        <dbReference type="ARBA" id="ARBA00022737"/>
    </source>
</evidence>
<dbReference type="Gene3D" id="3.30.70.100">
    <property type="match status" value="2"/>
</dbReference>
<dbReference type="Pfam" id="PF00702">
    <property type="entry name" value="Hydrolase"/>
    <property type="match status" value="1"/>
</dbReference>
<dbReference type="InterPro" id="IPR001757">
    <property type="entry name" value="P_typ_ATPase"/>
</dbReference>
<feature type="domain" description="HMA" evidence="17">
    <location>
        <begin position="76"/>
        <end position="142"/>
    </location>
</feature>
<dbReference type="SFLD" id="SFLDF00027">
    <property type="entry name" value="p-type_atpase"/>
    <property type="match status" value="1"/>
</dbReference>
<dbReference type="InterPro" id="IPR027256">
    <property type="entry name" value="P-typ_ATPase_IB"/>
</dbReference>
<dbReference type="FunFam" id="3.30.70.100:FF:000001">
    <property type="entry name" value="ATPase copper transporting beta"/>
    <property type="match status" value="2"/>
</dbReference>
<keyword evidence="7 16" id="KW-0547">Nucleotide-binding</keyword>
<dbReference type="InterPro" id="IPR059000">
    <property type="entry name" value="ATPase_P-type_domA"/>
</dbReference>
<dbReference type="Pfam" id="PF00122">
    <property type="entry name" value="E1-E2_ATPase"/>
    <property type="match status" value="1"/>
</dbReference>
<dbReference type="EMBL" id="DSBW01000173">
    <property type="protein sequence ID" value="HED31598.1"/>
    <property type="molecule type" value="Genomic_DNA"/>
</dbReference>
<dbReference type="Gene3D" id="3.40.1110.10">
    <property type="entry name" value="Calcium-transporting ATPase, cytoplasmic domain N"/>
    <property type="match status" value="2"/>
</dbReference>
<evidence type="ECO:0000256" key="7">
    <source>
        <dbReference type="ARBA" id="ARBA00022741"/>
    </source>
</evidence>
<feature type="transmembrane region" description="Helical" evidence="16">
    <location>
        <begin position="273"/>
        <end position="291"/>
    </location>
</feature>
<comment type="similarity">
    <text evidence="2 16">Belongs to the cation transport ATPase (P-type) (TC 3.A.3) family. Type IB subfamily.</text>
</comment>
<evidence type="ECO:0000256" key="3">
    <source>
        <dbReference type="ARBA" id="ARBA00022448"/>
    </source>
</evidence>
<feature type="transmembrane region" description="Helical" evidence="16">
    <location>
        <begin position="773"/>
        <end position="796"/>
    </location>
</feature>
<dbReference type="GO" id="GO:0005507">
    <property type="term" value="F:copper ion binding"/>
    <property type="evidence" value="ECO:0007669"/>
    <property type="project" value="InterPro"/>
</dbReference>